<dbReference type="InterPro" id="IPR052990">
    <property type="entry name" value="Sulfoquinovosidase_GH31"/>
</dbReference>
<evidence type="ECO:0000259" key="1">
    <source>
        <dbReference type="Pfam" id="PF21365"/>
    </source>
</evidence>
<dbReference type="InterPro" id="IPR048395">
    <property type="entry name" value="Glyco_hydro_31_C"/>
</dbReference>
<feature type="domain" description="Glycosyl hydrolase family 31 C-terminal" evidence="1">
    <location>
        <begin position="59"/>
        <end position="144"/>
    </location>
</feature>
<dbReference type="Gene3D" id="2.60.40.1180">
    <property type="entry name" value="Golgi alpha-mannosidase II"/>
    <property type="match status" value="1"/>
</dbReference>
<evidence type="ECO:0000313" key="2">
    <source>
        <dbReference type="EMBL" id="CAE0232637.1"/>
    </source>
</evidence>
<organism evidence="2">
    <name type="scientific">Strombidium rassoulzadegani</name>
    <dbReference type="NCBI Taxonomy" id="1082188"/>
    <lineage>
        <taxon>Eukaryota</taxon>
        <taxon>Sar</taxon>
        <taxon>Alveolata</taxon>
        <taxon>Ciliophora</taxon>
        <taxon>Intramacronucleata</taxon>
        <taxon>Spirotrichea</taxon>
        <taxon>Oligotrichia</taxon>
        <taxon>Strombidiidae</taxon>
        <taxon>Strombidium</taxon>
    </lineage>
</organism>
<proteinExistence type="predicted"/>
<sequence length="169" mass="19399">MNTFSDMVMRTHPGLQPSKMYQVYDSDDISQFFARFVHIHSKILKDYKLQLMKDLQEDGVPPTRSLLLEFPEDQVARGIVDQFMLGSQILMAPILEEGQTRRDVYLPSGMWRSFFSREILGGQNGGVWLKDQEAPIGTPLVFVRLDHHSSSESPIDWAKLDAILQNQMN</sequence>
<dbReference type="InterPro" id="IPR013780">
    <property type="entry name" value="Glyco_hydro_b"/>
</dbReference>
<gene>
    <name evidence="2" type="ORF">SRAS04492_LOCUS4435</name>
</gene>
<reference evidence="2" key="1">
    <citation type="submission" date="2021-01" db="EMBL/GenBank/DDBJ databases">
        <authorList>
            <person name="Corre E."/>
            <person name="Pelletier E."/>
            <person name="Niang G."/>
            <person name="Scheremetjew M."/>
            <person name="Finn R."/>
            <person name="Kale V."/>
            <person name="Holt S."/>
            <person name="Cochrane G."/>
            <person name="Meng A."/>
            <person name="Brown T."/>
            <person name="Cohen L."/>
        </authorList>
    </citation>
    <scope>NUCLEOTIDE SEQUENCE</scope>
    <source>
        <strain evidence="2">Ras09</strain>
    </source>
</reference>
<dbReference type="SUPFAM" id="SSF51011">
    <property type="entry name" value="Glycosyl hydrolase domain"/>
    <property type="match status" value="1"/>
</dbReference>
<dbReference type="EMBL" id="HBIA01008642">
    <property type="protein sequence ID" value="CAE0232637.1"/>
    <property type="molecule type" value="Transcribed_RNA"/>
</dbReference>
<dbReference type="PANTHER" id="PTHR46959:SF2">
    <property type="entry name" value="SULFOQUINOVOSIDASE"/>
    <property type="match status" value="1"/>
</dbReference>
<accession>A0A7S3CN65</accession>
<dbReference type="PANTHER" id="PTHR46959">
    <property type="entry name" value="SULFOQUINOVOSIDASE"/>
    <property type="match status" value="1"/>
</dbReference>
<dbReference type="Pfam" id="PF21365">
    <property type="entry name" value="Glyco_hydro_31_3rd"/>
    <property type="match status" value="1"/>
</dbReference>
<protein>
    <recommendedName>
        <fullName evidence="1">Glycosyl hydrolase family 31 C-terminal domain-containing protein</fullName>
    </recommendedName>
</protein>
<name>A0A7S3CN65_9SPIT</name>
<dbReference type="AlphaFoldDB" id="A0A7S3CN65"/>
<dbReference type="Gene3D" id="3.20.20.80">
    <property type="entry name" value="Glycosidases"/>
    <property type="match status" value="1"/>
</dbReference>